<dbReference type="PANTHER" id="PTHR28630">
    <property type="match status" value="1"/>
</dbReference>
<dbReference type="PANTHER" id="PTHR28630:SF3">
    <property type="entry name" value="PEROXIREDOXIN-LIKE 2C"/>
    <property type="match status" value="1"/>
</dbReference>
<evidence type="ECO:0000313" key="2">
    <source>
        <dbReference type="Proteomes" id="UP001148299"/>
    </source>
</evidence>
<sequence>MAEFHLPNEGPDFLTDDTLHEAYELEIQTAKGDNVRFGELVAGKGDSVTTIVIFIRHFFCVYDQDYVRTLSRQMTEKLLDTVPLDARPAQIIILGCGDHALIGPYMEETTDEFPIYSDHSGRIYEKLQMKRQRGGFTEPPPYSNFSFPTGLAETMKQIWRRGWAGLRGGNWNQQGGEWIFQRGKLRYAHRMEGSDDHLTADRLLAILNVAHEKSDEVPSACQDGGASQDDV</sequence>
<keyword evidence="2" id="KW-1185">Reference proteome</keyword>
<reference evidence="1" key="2">
    <citation type="journal article" date="2023" name="IMA Fungus">
        <title>Comparative genomic study of the Penicillium genus elucidates a diverse pangenome and 15 lateral gene transfer events.</title>
        <authorList>
            <person name="Petersen C."/>
            <person name="Sorensen T."/>
            <person name="Nielsen M.R."/>
            <person name="Sondergaard T.E."/>
            <person name="Sorensen J.L."/>
            <person name="Fitzpatrick D.A."/>
            <person name="Frisvad J.C."/>
            <person name="Nielsen K.L."/>
        </authorList>
    </citation>
    <scope>NUCLEOTIDE SEQUENCE</scope>
    <source>
        <strain evidence="1">IBT 35675</strain>
    </source>
</reference>
<proteinExistence type="predicted"/>
<accession>A0A9W9V533</accession>
<dbReference type="Gene3D" id="3.40.30.10">
    <property type="entry name" value="Glutaredoxin"/>
    <property type="match status" value="1"/>
</dbReference>
<dbReference type="EMBL" id="JAPZBR010000001">
    <property type="protein sequence ID" value="KAJ5366551.1"/>
    <property type="molecule type" value="Genomic_DNA"/>
</dbReference>
<dbReference type="Proteomes" id="UP001148299">
    <property type="component" value="Unassembled WGS sequence"/>
</dbReference>
<dbReference type="CDD" id="cd02970">
    <property type="entry name" value="PRX_like2"/>
    <property type="match status" value="1"/>
</dbReference>
<dbReference type="AlphaFoldDB" id="A0A9W9V533"/>
<protein>
    <submittedName>
        <fullName evidence="1">Uncharacterized protein</fullName>
    </submittedName>
</protein>
<comment type="caution">
    <text evidence="1">The sequence shown here is derived from an EMBL/GenBank/DDBJ whole genome shotgun (WGS) entry which is preliminary data.</text>
</comment>
<evidence type="ECO:0000313" key="1">
    <source>
        <dbReference type="EMBL" id="KAJ5366551.1"/>
    </source>
</evidence>
<name>A0A9W9V533_PENBR</name>
<gene>
    <name evidence="1" type="ORF">N7541_000492</name>
</gene>
<dbReference type="Pfam" id="PF13911">
    <property type="entry name" value="AhpC-TSA_2"/>
    <property type="match status" value="1"/>
</dbReference>
<organism evidence="1 2">
    <name type="scientific">Penicillium brevicompactum</name>
    <dbReference type="NCBI Taxonomy" id="5074"/>
    <lineage>
        <taxon>Eukaryota</taxon>
        <taxon>Fungi</taxon>
        <taxon>Dikarya</taxon>
        <taxon>Ascomycota</taxon>
        <taxon>Pezizomycotina</taxon>
        <taxon>Eurotiomycetes</taxon>
        <taxon>Eurotiomycetidae</taxon>
        <taxon>Eurotiales</taxon>
        <taxon>Aspergillaceae</taxon>
        <taxon>Penicillium</taxon>
    </lineage>
</organism>
<reference evidence="1" key="1">
    <citation type="submission" date="2022-12" db="EMBL/GenBank/DDBJ databases">
        <authorList>
            <person name="Petersen C."/>
        </authorList>
    </citation>
    <scope>NUCLEOTIDE SEQUENCE</scope>
    <source>
        <strain evidence="1">IBT 35675</strain>
    </source>
</reference>
<dbReference type="InterPro" id="IPR032801">
    <property type="entry name" value="PXL2A/B/C"/>
</dbReference>